<organism evidence="1 2">
    <name type="scientific">Novosphingobium pituita</name>
    <dbReference type="NCBI Taxonomy" id="3056842"/>
    <lineage>
        <taxon>Bacteria</taxon>
        <taxon>Pseudomonadati</taxon>
        <taxon>Pseudomonadota</taxon>
        <taxon>Alphaproteobacteria</taxon>
        <taxon>Sphingomonadales</taxon>
        <taxon>Sphingomonadaceae</taxon>
        <taxon>Novosphingobium</taxon>
    </lineage>
</organism>
<protein>
    <submittedName>
        <fullName evidence="1">Uncharacterized protein</fullName>
    </submittedName>
</protein>
<accession>A0ABQ6P736</accession>
<comment type="caution">
    <text evidence="1">The sequence shown here is derived from an EMBL/GenBank/DDBJ whole genome shotgun (WGS) entry which is preliminary data.</text>
</comment>
<gene>
    <name evidence="1" type="ORF">NUTIK01_13930</name>
</gene>
<proteinExistence type="predicted"/>
<dbReference type="Proteomes" id="UP001187221">
    <property type="component" value="Unassembled WGS sequence"/>
</dbReference>
<dbReference type="RefSeq" id="WP_317974396.1">
    <property type="nucleotide sequence ID" value="NZ_BTFW01000001.1"/>
</dbReference>
<dbReference type="EMBL" id="BTFW01000001">
    <property type="protein sequence ID" value="GMM60616.1"/>
    <property type="molecule type" value="Genomic_DNA"/>
</dbReference>
<name>A0ABQ6P736_9SPHN</name>
<evidence type="ECO:0000313" key="2">
    <source>
        <dbReference type="Proteomes" id="UP001187221"/>
    </source>
</evidence>
<keyword evidence="2" id="KW-1185">Reference proteome</keyword>
<reference evidence="1 2" key="1">
    <citation type="submission" date="2023-06" db="EMBL/GenBank/DDBJ databases">
        <title>Draft genome sequence of Novosphingobium sp. strain IK01.</title>
        <authorList>
            <person name="Hatamoto M."/>
            <person name="Ikarashi T."/>
            <person name="Yamaguchi T."/>
        </authorList>
    </citation>
    <scope>NUCLEOTIDE SEQUENCE [LARGE SCALE GENOMIC DNA]</scope>
    <source>
        <strain evidence="1 2">IK01</strain>
    </source>
</reference>
<evidence type="ECO:0000313" key="1">
    <source>
        <dbReference type="EMBL" id="GMM60616.1"/>
    </source>
</evidence>
<sequence>MSQPNANAAMDPLVQRKHFARAVDLLGGVKAAAKVIGVSEVGMVALLSGAEPLEPRVLERASKALIAHADACRAMERRISPAFVANLTHAQIGGN</sequence>